<reference evidence="7 8" key="1">
    <citation type="journal article" date="2019" name="Int. J. Syst. Evol. Microbiol.">
        <title>The Global Catalogue of Microorganisms (GCM) 10K type strain sequencing project: providing services to taxonomists for standard genome sequencing and annotation.</title>
        <authorList>
            <consortium name="The Broad Institute Genomics Platform"/>
            <consortium name="The Broad Institute Genome Sequencing Center for Infectious Disease"/>
            <person name="Wu L."/>
            <person name="Ma J."/>
        </authorList>
    </citation>
    <scope>NUCLEOTIDE SEQUENCE [LARGE SCALE GENOMIC DNA]</scope>
    <source>
        <strain evidence="7 8">JCM 13022</strain>
    </source>
</reference>
<evidence type="ECO:0000313" key="8">
    <source>
        <dbReference type="Proteomes" id="UP001500467"/>
    </source>
</evidence>
<keyword evidence="5" id="KW-0560">Oxidoreductase</keyword>
<evidence type="ECO:0000313" key="7">
    <source>
        <dbReference type="EMBL" id="GAA1209525.1"/>
    </source>
</evidence>
<sequence>MTTNSTTAVVAHGAGDLRVERVDVRPPAPGEAVVAVAYGGICGSDLHYWQHGAVGESVLRTPMVLGHEVVGTVVREAADGPDLPKARR</sequence>
<keyword evidence="8" id="KW-1185">Reference proteome</keyword>
<evidence type="ECO:0000256" key="3">
    <source>
        <dbReference type="ARBA" id="ARBA00022723"/>
    </source>
</evidence>
<dbReference type="EMBL" id="BAAALM010000012">
    <property type="protein sequence ID" value="GAA1209525.1"/>
    <property type="molecule type" value="Genomic_DNA"/>
</dbReference>
<dbReference type="RefSeq" id="WP_372493598.1">
    <property type="nucleotide sequence ID" value="NZ_BAAALM010000012.1"/>
</dbReference>
<evidence type="ECO:0000256" key="1">
    <source>
        <dbReference type="ARBA" id="ARBA00001947"/>
    </source>
</evidence>
<comment type="cofactor">
    <cofactor evidence="1">
        <name>Zn(2+)</name>
        <dbReference type="ChEBI" id="CHEBI:29105"/>
    </cofactor>
</comment>
<organism evidence="7 8">
    <name type="scientific">Prauserella alba</name>
    <dbReference type="NCBI Taxonomy" id="176898"/>
    <lineage>
        <taxon>Bacteria</taxon>
        <taxon>Bacillati</taxon>
        <taxon>Actinomycetota</taxon>
        <taxon>Actinomycetes</taxon>
        <taxon>Pseudonocardiales</taxon>
        <taxon>Pseudonocardiaceae</taxon>
        <taxon>Prauserella</taxon>
    </lineage>
</organism>
<comment type="similarity">
    <text evidence="2">Belongs to the zinc-containing alcohol dehydrogenase family.</text>
</comment>
<accession>A0ABN1VJF4</accession>
<dbReference type="InterPro" id="IPR011032">
    <property type="entry name" value="GroES-like_sf"/>
</dbReference>
<dbReference type="Proteomes" id="UP001500467">
    <property type="component" value="Unassembled WGS sequence"/>
</dbReference>
<proteinExistence type="inferred from homology"/>
<dbReference type="PANTHER" id="PTHR43161">
    <property type="entry name" value="SORBITOL DEHYDROGENASE"/>
    <property type="match status" value="1"/>
</dbReference>
<dbReference type="SUPFAM" id="SSF50129">
    <property type="entry name" value="GroES-like"/>
    <property type="match status" value="1"/>
</dbReference>
<dbReference type="Pfam" id="PF08240">
    <property type="entry name" value="ADH_N"/>
    <property type="match status" value="1"/>
</dbReference>
<evidence type="ECO:0000259" key="6">
    <source>
        <dbReference type="Pfam" id="PF08240"/>
    </source>
</evidence>
<protein>
    <recommendedName>
        <fullName evidence="6">Alcohol dehydrogenase-like N-terminal domain-containing protein</fullName>
    </recommendedName>
</protein>
<comment type="caution">
    <text evidence="7">The sequence shown here is derived from an EMBL/GenBank/DDBJ whole genome shotgun (WGS) entry which is preliminary data.</text>
</comment>
<feature type="domain" description="Alcohol dehydrogenase-like N-terminal" evidence="6">
    <location>
        <begin position="29"/>
        <end position="75"/>
    </location>
</feature>
<keyword evidence="3" id="KW-0479">Metal-binding</keyword>
<dbReference type="Gene3D" id="3.90.180.10">
    <property type="entry name" value="Medium-chain alcohol dehydrogenases, catalytic domain"/>
    <property type="match status" value="1"/>
</dbReference>
<gene>
    <name evidence="7" type="ORF">GCM10009675_32210</name>
</gene>
<evidence type="ECO:0000256" key="5">
    <source>
        <dbReference type="ARBA" id="ARBA00023002"/>
    </source>
</evidence>
<name>A0ABN1VJF4_9PSEU</name>
<keyword evidence="4" id="KW-0862">Zinc</keyword>
<evidence type="ECO:0000256" key="2">
    <source>
        <dbReference type="ARBA" id="ARBA00008072"/>
    </source>
</evidence>
<dbReference type="PANTHER" id="PTHR43161:SF9">
    <property type="entry name" value="SORBITOL DEHYDROGENASE"/>
    <property type="match status" value="1"/>
</dbReference>
<dbReference type="InterPro" id="IPR013154">
    <property type="entry name" value="ADH-like_N"/>
</dbReference>
<evidence type="ECO:0000256" key="4">
    <source>
        <dbReference type="ARBA" id="ARBA00022833"/>
    </source>
</evidence>